<name>A0A0D0CAF3_9AGAM</name>
<dbReference type="AlphaFoldDB" id="A0A0D0CAF3"/>
<reference evidence="2" key="2">
    <citation type="submission" date="2015-01" db="EMBL/GenBank/DDBJ databases">
        <title>Evolutionary Origins and Diversification of the Mycorrhizal Mutualists.</title>
        <authorList>
            <consortium name="DOE Joint Genome Institute"/>
            <consortium name="Mycorrhizal Genomics Consortium"/>
            <person name="Kohler A."/>
            <person name="Kuo A."/>
            <person name="Nagy L.G."/>
            <person name="Floudas D."/>
            <person name="Copeland A."/>
            <person name="Barry K.W."/>
            <person name="Cichocki N."/>
            <person name="Veneault-Fourrey C."/>
            <person name="LaButti K."/>
            <person name="Lindquist E.A."/>
            <person name="Lipzen A."/>
            <person name="Lundell T."/>
            <person name="Morin E."/>
            <person name="Murat C."/>
            <person name="Riley R."/>
            <person name="Ohm R."/>
            <person name="Sun H."/>
            <person name="Tunlid A."/>
            <person name="Henrissat B."/>
            <person name="Grigoriev I.V."/>
            <person name="Hibbett D.S."/>
            <person name="Martin F."/>
        </authorList>
    </citation>
    <scope>NUCLEOTIDE SEQUENCE [LARGE SCALE GENOMIC DNA]</scope>
    <source>
        <strain evidence="2">Ve08.2h10</strain>
    </source>
</reference>
<dbReference type="Proteomes" id="UP000054538">
    <property type="component" value="Unassembled WGS sequence"/>
</dbReference>
<keyword evidence="2" id="KW-1185">Reference proteome</keyword>
<dbReference type="OrthoDB" id="2687561at2759"/>
<dbReference type="EMBL" id="KN830725">
    <property type="protein sequence ID" value="KIK72533.1"/>
    <property type="molecule type" value="Genomic_DNA"/>
</dbReference>
<dbReference type="HOGENOM" id="CLU_2097616_0_0_1"/>
<organism evidence="1 2">
    <name type="scientific">Paxillus rubicundulus Ve08.2h10</name>
    <dbReference type="NCBI Taxonomy" id="930991"/>
    <lineage>
        <taxon>Eukaryota</taxon>
        <taxon>Fungi</taxon>
        <taxon>Dikarya</taxon>
        <taxon>Basidiomycota</taxon>
        <taxon>Agaricomycotina</taxon>
        <taxon>Agaricomycetes</taxon>
        <taxon>Agaricomycetidae</taxon>
        <taxon>Boletales</taxon>
        <taxon>Paxilineae</taxon>
        <taxon>Paxillaceae</taxon>
        <taxon>Paxillus</taxon>
    </lineage>
</organism>
<gene>
    <name evidence="1" type="ORF">PAXRUDRAFT_21879</name>
</gene>
<evidence type="ECO:0000313" key="2">
    <source>
        <dbReference type="Proteomes" id="UP000054538"/>
    </source>
</evidence>
<accession>A0A0D0CAF3</accession>
<evidence type="ECO:0000313" key="1">
    <source>
        <dbReference type="EMBL" id="KIK72533.1"/>
    </source>
</evidence>
<proteinExistence type="predicted"/>
<protein>
    <submittedName>
        <fullName evidence="1">Uncharacterized protein</fullName>
    </submittedName>
</protein>
<sequence>MHSPAVSSPKYTKTKPDYELEEALHDWQEAKTTALFGWACLNDYGPSVVMPNSILKRIVDLPPFVTVNIYSSQTQPHVQHAQPCLAAVTAFAAHPKLDNPQHLPASTSYCFYLGEH</sequence>
<dbReference type="InParanoid" id="A0A0D0CAF3"/>
<reference evidence="1 2" key="1">
    <citation type="submission" date="2014-04" db="EMBL/GenBank/DDBJ databases">
        <authorList>
            <consortium name="DOE Joint Genome Institute"/>
            <person name="Kuo A."/>
            <person name="Kohler A."/>
            <person name="Jargeat P."/>
            <person name="Nagy L.G."/>
            <person name="Floudas D."/>
            <person name="Copeland A."/>
            <person name="Barry K.W."/>
            <person name="Cichocki N."/>
            <person name="Veneault-Fourrey C."/>
            <person name="LaButti K."/>
            <person name="Lindquist E.A."/>
            <person name="Lipzen A."/>
            <person name="Lundell T."/>
            <person name="Morin E."/>
            <person name="Murat C."/>
            <person name="Sun H."/>
            <person name="Tunlid A."/>
            <person name="Henrissat B."/>
            <person name="Grigoriev I.V."/>
            <person name="Hibbett D.S."/>
            <person name="Martin F."/>
            <person name="Nordberg H.P."/>
            <person name="Cantor M.N."/>
            <person name="Hua S.X."/>
        </authorList>
    </citation>
    <scope>NUCLEOTIDE SEQUENCE [LARGE SCALE GENOMIC DNA]</scope>
    <source>
        <strain evidence="1 2">Ve08.2h10</strain>
    </source>
</reference>